<dbReference type="AlphaFoldDB" id="A0A8S3IHT1"/>
<organism evidence="1 2">
    <name type="scientific">Rotaria magnacalcarata</name>
    <dbReference type="NCBI Taxonomy" id="392030"/>
    <lineage>
        <taxon>Eukaryota</taxon>
        <taxon>Metazoa</taxon>
        <taxon>Spiralia</taxon>
        <taxon>Gnathifera</taxon>
        <taxon>Rotifera</taxon>
        <taxon>Eurotatoria</taxon>
        <taxon>Bdelloidea</taxon>
        <taxon>Philodinida</taxon>
        <taxon>Philodinidae</taxon>
        <taxon>Rotaria</taxon>
    </lineage>
</organism>
<protein>
    <submittedName>
        <fullName evidence="1">Uncharacterized protein</fullName>
    </submittedName>
</protein>
<gene>
    <name evidence="1" type="ORF">GIL414_LOCUS76579</name>
</gene>
<dbReference type="Proteomes" id="UP000681720">
    <property type="component" value="Unassembled WGS sequence"/>
</dbReference>
<sequence>MIETNGWYREGQILLKGSRSDCKKLCTQQGLSGIDDIFSALSNFIIRKVRDTFNSTRNTSPDFVEDKSLFSSNKLTTDTMPNKITLQRPNDHIKMIQNTNALQYIQH</sequence>
<evidence type="ECO:0000313" key="1">
    <source>
        <dbReference type="EMBL" id="CAF5200963.1"/>
    </source>
</evidence>
<name>A0A8S3IHT1_9BILA</name>
<accession>A0A8S3IHT1</accession>
<reference evidence="1" key="1">
    <citation type="submission" date="2021-02" db="EMBL/GenBank/DDBJ databases">
        <authorList>
            <person name="Nowell W R."/>
        </authorList>
    </citation>
    <scope>NUCLEOTIDE SEQUENCE</scope>
</reference>
<proteinExistence type="predicted"/>
<comment type="caution">
    <text evidence="1">The sequence shown here is derived from an EMBL/GenBank/DDBJ whole genome shotgun (WGS) entry which is preliminary data.</text>
</comment>
<dbReference type="EMBL" id="CAJOBJ010345681">
    <property type="protein sequence ID" value="CAF5200963.1"/>
    <property type="molecule type" value="Genomic_DNA"/>
</dbReference>
<evidence type="ECO:0000313" key="2">
    <source>
        <dbReference type="Proteomes" id="UP000681720"/>
    </source>
</evidence>
<feature type="non-terminal residue" evidence="1">
    <location>
        <position position="1"/>
    </location>
</feature>